<keyword evidence="2" id="KW-1185">Reference proteome</keyword>
<dbReference type="Proteomes" id="UP001596422">
    <property type="component" value="Unassembled WGS sequence"/>
</dbReference>
<name>A0ABW2A765_9GAMM</name>
<gene>
    <name evidence="1" type="ORF">ACFQDL_26150</name>
</gene>
<comment type="caution">
    <text evidence="1">The sequence shown here is derived from an EMBL/GenBank/DDBJ whole genome shotgun (WGS) entry which is preliminary data.</text>
</comment>
<dbReference type="EMBL" id="JBHSWE010000001">
    <property type="protein sequence ID" value="MFC6673179.1"/>
    <property type="molecule type" value="Genomic_DNA"/>
</dbReference>
<dbReference type="RefSeq" id="WP_379911563.1">
    <property type="nucleotide sequence ID" value="NZ_JBHSWE010000001.1"/>
</dbReference>
<accession>A0ABW2A765</accession>
<sequence>MSNSKHPLRPDETIHKILISTTSRMVGEFVSDEILICHAWQNFTNSSGTIRMEENPVSRSGFIIAFQTEPHNKESGIVIPDYSPVGEVVCSYLSVLFGKRFDCHGLVEGSGFYNTPDLLAYSSICNPKLPFNTHKQRGCFKIPLNLSSFSPLSKILTGSDIDPAFQSKLNAACKFYMQALQNVEYEPEVAYLHLITSGEILAGFFEYKKEEVLDQQILDVLNIIEGGLENGQKISRQLSNRLLGIKRSFVKSLCSLVDQRFFESRESEVEFGCFKPDFIERNIGAAYDLRSKYVHTGVPFGNWIQPRGHHTDLQCGRPVVSDKDFSKILEKAPTFLGLERFIRYCLLNFMASNGFPEIMECRDSA</sequence>
<proteinExistence type="predicted"/>
<reference evidence="2" key="1">
    <citation type="journal article" date="2019" name="Int. J. Syst. Evol. Microbiol.">
        <title>The Global Catalogue of Microorganisms (GCM) 10K type strain sequencing project: providing services to taxonomists for standard genome sequencing and annotation.</title>
        <authorList>
            <consortium name="The Broad Institute Genomics Platform"/>
            <consortium name="The Broad Institute Genome Sequencing Center for Infectious Disease"/>
            <person name="Wu L."/>
            <person name="Ma J."/>
        </authorList>
    </citation>
    <scope>NUCLEOTIDE SEQUENCE [LARGE SCALE GENOMIC DNA]</scope>
    <source>
        <strain evidence="2">NBRC 111756</strain>
    </source>
</reference>
<organism evidence="1 2">
    <name type="scientific">Marinobacterium aestuariivivens</name>
    <dbReference type="NCBI Taxonomy" id="1698799"/>
    <lineage>
        <taxon>Bacteria</taxon>
        <taxon>Pseudomonadati</taxon>
        <taxon>Pseudomonadota</taxon>
        <taxon>Gammaproteobacteria</taxon>
        <taxon>Oceanospirillales</taxon>
        <taxon>Oceanospirillaceae</taxon>
        <taxon>Marinobacterium</taxon>
    </lineage>
</organism>
<protein>
    <recommendedName>
        <fullName evidence="3">Apea-like HEPN domain-containing protein</fullName>
    </recommendedName>
</protein>
<evidence type="ECO:0008006" key="3">
    <source>
        <dbReference type="Google" id="ProtNLM"/>
    </source>
</evidence>
<evidence type="ECO:0000313" key="2">
    <source>
        <dbReference type="Proteomes" id="UP001596422"/>
    </source>
</evidence>
<evidence type="ECO:0000313" key="1">
    <source>
        <dbReference type="EMBL" id="MFC6673179.1"/>
    </source>
</evidence>